<gene>
    <name evidence="3" type="ORF">EMCG_03988</name>
</gene>
<feature type="compositionally biased region" description="Pro residues" evidence="1">
    <location>
        <begin position="148"/>
        <end position="159"/>
    </location>
</feature>
<evidence type="ECO:0000259" key="2">
    <source>
        <dbReference type="Pfam" id="PF01266"/>
    </source>
</evidence>
<dbReference type="PANTHER" id="PTHR13847:SF185">
    <property type="entry name" value="FAD DEPENDENT OXIDOREDUCTASE SUPERFAMILY (AFU_ORTHOLOGUE AFUA_3G02360)"/>
    <property type="match status" value="1"/>
</dbReference>
<reference evidence="4" key="1">
    <citation type="journal article" date="2015" name="PLoS Genet.">
        <title>The dynamic genome and transcriptome of the human fungal pathogen Blastomyces and close relative Emmonsia.</title>
        <authorList>
            <person name="Munoz J.F."/>
            <person name="Gauthier G.M."/>
            <person name="Desjardins C.A."/>
            <person name="Gallo J.E."/>
            <person name="Holder J."/>
            <person name="Sullivan T.D."/>
            <person name="Marty A.J."/>
            <person name="Carmen J.C."/>
            <person name="Chen Z."/>
            <person name="Ding L."/>
            <person name="Gujja S."/>
            <person name="Magrini V."/>
            <person name="Misas E."/>
            <person name="Mitreva M."/>
            <person name="Priest M."/>
            <person name="Saif S."/>
            <person name="Whiston E.A."/>
            <person name="Young S."/>
            <person name="Zeng Q."/>
            <person name="Goldman W.E."/>
            <person name="Mardis E.R."/>
            <person name="Taylor J.W."/>
            <person name="McEwen J.G."/>
            <person name="Clay O.K."/>
            <person name="Klein B.S."/>
            <person name="Cuomo C.A."/>
        </authorList>
    </citation>
    <scope>NUCLEOTIDE SEQUENCE [LARGE SCALE GENOMIC DNA]</scope>
    <source>
        <strain evidence="4">UAMH 3008</strain>
    </source>
</reference>
<evidence type="ECO:0000313" key="3">
    <source>
        <dbReference type="EMBL" id="KKZ61382.1"/>
    </source>
</evidence>
<dbReference type="Proteomes" id="UP000034164">
    <property type="component" value="Unassembled WGS sequence"/>
</dbReference>
<sequence>MDFSRYLQRVITHLLPRWIWIAPQAILSSSPSTTPAPDTTVIIGAGVIGLSTAYYLALALNETTSYMPPSSAPDIVVIDSSHDICSGASGEATGGLGDFGFGSDTAPLGTLSYKLHKELASKYNGRETYQFSDLGILRVSPKNFTGKPSPPDTWGPSPPGDKTISDLPPWTNPSNDWNVQSLAEAPHAAHLDPEQFCRFLRQQCENLGVRFLLNSAVTSVQRDDARQSFTQVTAQTRDDTNSTHTIPCKAIVIAAGPWSTRVFSQLFPAGKLNLRMDSTKSAGNHVLVRNPRWKPADDENGVNQVFLNNVVNGPNRLDITSFLGGYLYIGGWGAKPERLPEFAEDVQGQPDEIKAMLNMSRQYLRLEANEELEVVKAGRCYRPLAVPNKPTITKVNWDMLGDPKPKLASEAPLDSFERHSSPVIGGLYLNTGHNSEGITLGPGSGRVMSELLLGRTPSVPISNFGLENEEKVAPWKFRL</sequence>
<dbReference type="SUPFAM" id="SSF51905">
    <property type="entry name" value="FAD/NAD(P)-binding domain"/>
    <property type="match status" value="1"/>
</dbReference>
<dbReference type="InterPro" id="IPR036188">
    <property type="entry name" value="FAD/NAD-bd_sf"/>
</dbReference>
<dbReference type="EMBL" id="LCZI01001307">
    <property type="protein sequence ID" value="KKZ61382.1"/>
    <property type="molecule type" value="Genomic_DNA"/>
</dbReference>
<dbReference type="VEuPathDB" id="FungiDB:EMCG_03988"/>
<feature type="domain" description="FAD dependent oxidoreductase" evidence="2">
    <location>
        <begin position="41"/>
        <end position="451"/>
    </location>
</feature>
<dbReference type="GO" id="GO:0005770">
    <property type="term" value="C:late endosome"/>
    <property type="evidence" value="ECO:0007669"/>
    <property type="project" value="TreeGrafter"/>
</dbReference>
<dbReference type="GO" id="GO:0005829">
    <property type="term" value="C:cytosol"/>
    <property type="evidence" value="ECO:0007669"/>
    <property type="project" value="GOC"/>
</dbReference>
<dbReference type="AlphaFoldDB" id="A0A0G2HTA3"/>
<proteinExistence type="predicted"/>
<organism evidence="3 4">
    <name type="scientific">[Emmonsia] crescens</name>
    <dbReference type="NCBI Taxonomy" id="73230"/>
    <lineage>
        <taxon>Eukaryota</taxon>
        <taxon>Fungi</taxon>
        <taxon>Dikarya</taxon>
        <taxon>Ascomycota</taxon>
        <taxon>Pezizomycotina</taxon>
        <taxon>Eurotiomycetes</taxon>
        <taxon>Eurotiomycetidae</taxon>
        <taxon>Onygenales</taxon>
        <taxon>Ajellomycetaceae</taxon>
        <taxon>Emergomyces</taxon>
    </lineage>
</organism>
<dbReference type="GO" id="GO:0042147">
    <property type="term" value="P:retrograde transport, endosome to Golgi"/>
    <property type="evidence" value="ECO:0007669"/>
    <property type="project" value="TreeGrafter"/>
</dbReference>
<comment type="caution">
    <text evidence="3">The sequence shown here is derived from an EMBL/GenBank/DDBJ whole genome shotgun (WGS) entry which is preliminary data.</text>
</comment>
<accession>A0A0G2HTA3</accession>
<protein>
    <recommendedName>
        <fullName evidence="2">FAD dependent oxidoreductase domain-containing protein</fullName>
    </recommendedName>
</protein>
<feature type="region of interest" description="Disordered" evidence="1">
    <location>
        <begin position="142"/>
        <end position="162"/>
    </location>
</feature>
<dbReference type="Pfam" id="PF01266">
    <property type="entry name" value="DAO"/>
    <property type="match status" value="1"/>
</dbReference>
<evidence type="ECO:0000256" key="1">
    <source>
        <dbReference type="SAM" id="MobiDB-lite"/>
    </source>
</evidence>
<dbReference type="PANTHER" id="PTHR13847">
    <property type="entry name" value="SARCOSINE DEHYDROGENASE-RELATED"/>
    <property type="match status" value="1"/>
</dbReference>
<dbReference type="Gene3D" id="3.30.9.10">
    <property type="entry name" value="D-Amino Acid Oxidase, subunit A, domain 2"/>
    <property type="match status" value="1"/>
</dbReference>
<evidence type="ECO:0000313" key="4">
    <source>
        <dbReference type="Proteomes" id="UP000034164"/>
    </source>
</evidence>
<dbReference type="Gene3D" id="3.50.50.60">
    <property type="entry name" value="FAD/NAD(P)-binding domain"/>
    <property type="match status" value="2"/>
</dbReference>
<dbReference type="InterPro" id="IPR006076">
    <property type="entry name" value="FAD-dep_OxRdtase"/>
</dbReference>
<dbReference type="OrthoDB" id="498204at2759"/>
<name>A0A0G2HTA3_9EURO</name>